<sequence>MIIQTLSKIIDKTLNDEVIINNYKNFLQSEADQLSLKLRIPQSDVQLYVYRFTLDYVRLVPKFLEGIDKLFKKYHVLDDWLPVLKIIVNFFITPMDLVKCKSDIHKLMLESYLAMRILEEISEFFLERTFTPLLPEKIVYLNAKMHSVIDDSVAQVLDAVVIDIVNSKFPGHKQLSTELQDFLLKLTNKEQELLPKWPKINYLGFK</sequence>
<dbReference type="EMBL" id="NDXW01000001">
    <property type="protein sequence ID" value="RDH42076.1"/>
    <property type="molecule type" value="Genomic_DNA"/>
</dbReference>
<organism evidence="1 2">
    <name type="scientific">Zooshikella ganghwensis</name>
    <dbReference type="NCBI Taxonomy" id="202772"/>
    <lineage>
        <taxon>Bacteria</taxon>
        <taxon>Pseudomonadati</taxon>
        <taxon>Pseudomonadota</taxon>
        <taxon>Gammaproteobacteria</taxon>
        <taxon>Oceanospirillales</taxon>
        <taxon>Zooshikellaceae</taxon>
        <taxon>Zooshikella</taxon>
    </lineage>
</organism>
<keyword evidence="2" id="KW-1185">Reference proteome</keyword>
<comment type="caution">
    <text evidence="1">The sequence shown here is derived from an EMBL/GenBank/DDBJ whole genome shotgun (WGS) entry which is preliminary data.</text>
</comment>
<protein>
    <submittedName>
        <fullName evidence="1">Uncharacterized protein</fullName>
    </submittedName>
</protein>
<dbReference type="RefSeq" id="WP_094785634.1">
    <property type="nucleotide sequence ID" value="NZ_NDXW01000001.1"/>
</dbReference>
<evidence type="ECO:0000313" key="2">
    <source>
        <dbReference type="Proteomes" id="UP000257039"/>
    </source>
</evidence>
<dbReference type="AlphaFoldDB" id="A0A4P9VHU3"/>
<evidence type="ECO:0000313" key="1">
    <source>
        <dbReference type="EMBL" id="RDH42076.1"/>
    </source>
</evidence>
<gene>
    <name evidence="1" type="ORF">B9G39_00700</name>
</gene>
<reference evidence="1 2" key="1">
    <citation type="submission" date="2017-04" db="EMBL/GenBank/DDBJ databases">
        <title>Draft genome sequence of Zooshikella ganghwensis VG4 isolated from Red Sea sediments.</title>
        <authorList>
            <person name="Rehman Z."/>
            <person name="Alam I."/>
            <person name="Kamau A."/>
            <person name="Bajic V."/>
            <person name="Leiknes T."/>
        </authorList>
    </citation>
    <scope>NUCLEOTIDE SEQUENCE [LARGE SCALE GENOMIC DNA]</scope>
    <source>
        <strain evidence="1 2">VG4</strain>
    </source>
</reference>
<proteinExistence type="predicted"/>
<dbReference type="Proteomes" id="UP000257039">
    <property type="component" value="Unassembled WGS sequence"/>
</dbReference>
<accession>A0A4P9VHU3</accession>
<name>A0A4P9VHU3_9GAMM</name>